<sequence>MLGRFAQLGFFPFQINLAVIHGQLGQRAPARLAWERMMALWPESAGRIDAILGFWFPLGDLAEVFADGLRKAGLAACGGLVSGAGG</sequence>
<dbReference type="AlphaFoldDB" id="A0A2K8UAM3"/>
<name>A0A2K8UAM3_9GAMM</name>
<gene>
    <name evidence="1" type="ORF">THSYN_17850</name>
</gene>
<protein>
    <submittedName>
        <fullName evidence="1">Uncharacterized protein</fullName>
    </submittedName>
</protein>
<keyword evidence="2" id="KW-1185">Reference proteome</keyword>
<accession>A0A2K8UAM3</accession>
<dbReference type="Proteomes" id="UP000232638">
    <property type="component" value="Chromosome"/>
</dbReference>
<dbReference type="KEGG" id="tsy:THSYN_17850"/>
<evidence type="ECO:0000313" key="2">
    <source>
        <dbReference type="Proteomes" id="UP000232638"/>
    </source>
</evidence>
<evidence type="ECO:0000313" key="1">
    <source>
        <dbReference type="EMBL" id="AUB82622.1"/>
    </source>
</evidence>
<reference evidence="1 2" key="1">
    <citation type="submission" date="2017-03" db="EMBL/GenBank/DDBJ databases">
        <title>Complete genome sequence of Candidatus 'Thiodictyon syntrophicum' sp. nov. strain Cad16T, a photolithoautotroph purple sulfur bacterium isolated from an alpine meromictic lake.</title>
        <authorList>
            <person name="Luedin S.M."/>
            <person name="Pothier J.F."/>
            <person name="Danza F."/>
            <person name="Storelli N."/>
            <person name="Wittwer M."/>
            <person name="Tonolla M."/>
        </authorList>
    </citation>
    <scope>NUCLEOTIDE SEQUENCE [LARGE SCALE GENOMIC DNA]</scope>
    <source>
        <strain evidence="1 2">Cad16T</strain>
    </source>
</reference>
<dbReference type="RefSeq" id="WP_100920343.1">
    <property type="nucleotide sequence ID" value="NZ_CP020370.1"/>
</dbReference>
<dbReference type="EMBL" id="CP020370">
    <property type="protein sequence ID" value="AUB82622.1"/>
    <property type="molecule type" value="Genomic_DNA"/>
</dbReference>
<proteinExistence type="predicted"/>
<organism evidence="1 2">
    <name type="scientific">Candidatus Thiodictyon syntrophicum</name>
    <dbReference type="NCBI Taxonomy" id="1166950"/>
    <lineage>
        <taxon>Bacteria</taxon>
        <taxon>Pseudomonadati</taxon>
        <taxon>Pseudomonadota</taxon>
        <taxon>Gammaproteobacteria</taxon>
        <taxon>Chromatiales</taxon>
        <taxon>Chromatiaceae</taxon>
        <taxon>Thiodictyon</taxon>
    </lineage>
</organism>